<organism evidence="2">
    <name type="scientific">marine sediment metagenome</name>
    <dbReference type="NCBI Taxonomy" id="412755"/>
    <lineage>
        <taxon>unclassified sequences</taxon>
        <taxon>metagenomes</taxon>
        <taxon>ecological metagenomes</taxon>
    </lineage>
</organism>
<keyword evidence="1" id="KW-0472">Membrane</keyword>
<evidence type="ECO:0000313" key="2">
    <source>
        <dbReference type="EMBL" id="GAJ00597.1"/>
    </source>
</evidence>
<keyword evidence="1" id="KW-0812">Transmembrane</keyword>
<keyword evidence="1" id="KW-1133">Transmembrane helix</keyword>
<gene>
    <name evidence="2" type="ORF">S12H4_37607</name>
</gene>
<feature type="non-terminal residue" evidence="2">
    <location>
        <position position="59"/>
    </location>
</feature>
<protein>
    <submittedName>
        <fullName evidence="2">Uncharacterized protein</fullName>
    </submittedName>
</protein>
<comment type="caution">
    <text evidence="2">The sequence shown here is derived from an EMBL/GenBank/DDBJ whole genome shotgun (WGS) entry which is preliminary data.</text>
</comment>
<proteinExistence type="predicted"/>
<name>X1UAH6_9ZZZZ</name>
<feature type="transmembrane region" description="Helical" evidence="1">
    <location>
        <begin position="12"/>
        <end position="31"/>
    </location>
</feature>
<reference evidence="2" key="1">
    <citation type="journal article" date="2014" name="Front. Microbiol.">
        <title>High frequency of phylogenetically diverse reductive dehalogenase-homologous genes in deep subseafloor sedimentary metagenomes.</title>
        <authorList>
            <person name="Kawai M."/>
            <person name="Futagami T."/>
            <person name="Toyoda A."/>
            <person name="Takaki Y."/>
            <person name="Nishi S."/>
            <person name="Hori S."/>
            <person name="Arai W."/>
            <person name="Tsubouchi T."/>
            <person name="Morono Y."/>
            <person name="Uchiyama I."/>
            <person name="Ito T."/>
            <person name="Fujiyama A."/>
            <person name="Inagaki F."/>
            <person name="Takami H."/>
        </authorList>
    </citation>
    <scope>NUCLEOTIDE SEQUENCE</scope>
    <source>
        <strain evidence="2">Expedition CK06-06</strain>
    </source>
</reference>
<dbReference type="EMBL" id="BARW01022558">
    <property type="protein sequence ID" value="GAJ00597.1"/>
    <property type="molecule type" value="Genomic_DNA"/>
</dbReference>
<evidence type="ECO:0000256" key="1">
    <source>
        <dbReference type="SAM" id="Phobius"/>
    </source>
</evidence>
<dbReference type="AlphaFoldDB" id="X1UAH6"/>
<sequence>MNLLKNGQSGQALVMALVLLALGSLLVVPILDLAGTSLNYHQVIEKDTLETYSADSGVE</sequence>
<accession>X1UAH6</accession>